<dbReference type="EMBL" id="CP064791">
    <property type="protein sequence ID" value="QSG15301.1"/>
    <property type="molecule type" value="Genomic_DNA"/>
</dbReference>
<feature type="binding site" evidence="3">
    <location>
        <position position="184"/>
    </location>
    <ligand>
        <name>Fe cation</name>
        <dbReference type="ChEBI" id="CHEBI:24875"/>
    </ligand>
</feature>
<keyword evidence="3" id="KW-0862">Zinc</keyword>
<feature type="binding site" evidence="3">
    <location>
        <position position="181"/>
    </location>
    <ligand>
        <name>Zn(2+)</name>
        <dbReference type="ChEBI" id="CHEBI:29105"/>
    </ligand>
</feature>
<proteinExistence type="predicted"/>
<dbReference type="Proteomes" id="UP000663292">
    <property type="component" value="Chromosome"/>
</dbReference>
<feature type="binding site" evidence="3">
    <location>
        <position position="165"/>
    </location>
    <ligand>
        <name>Fe cation</name>
        <dbReference type="ChEBI" id="CHEBI:24875"/>
    </ligand>
</feature>
<feature type="binding site" evidence="3">
    <location>
        <position position="184"/>
    </location>
    <ligand>
        <name>Zn(2+)</name>
        <dbReference type="ChEBI" id="CHEBI:29105"/>
    </ligand>
</feature>
<evidence type="ECO:0000256" key="2">
    <source>
        <dbReference type="PROSITE-ProRule" id="PRU00703"/>
    </source>
</evidence>
<gene>
    <name evidence="7" type="ORF">HSEST_1780</name>
</gene>
<dbReference type="SMART" id="SM00116">
    <property type="entry name" value="CBS"/>
    <property type="match status" value="2"/>
</dbReference>
<dbReference type="InterPro" id="IPR051257">
    <property type="entry name" value="Diverse_CBS-Domain"/>
</dbReference>
<evidence type="ECO:0000259" key="5">
    <source>
        <dbReference type="PROSITE" id="PS51371"/>
    </source>
</evidence>
<feature type="domain" description="CBS" evidence="5">
    <location>
        <begin position="74"/>
        <end position="131"/>
    </location>
</feature>
<organism evidence="7 8">
    <name type="scientific">Halapricum desulfuricans</name>
    <dbReference type="NCBI Taxonomy" id="2841257"/>
    <lineage>
        <taxon>Archaea</taxon>
        <taxon>Methanobacteriati</taxon>
        <taxon>Methanobacteriota</taxon>
        <taxon>Stenosarchaea group</taxon>
        <taxon>Halobacteria</taxon>
        <taxon>Halobacteriales</taxon>
        <taxon>Haloarculaceae</taxon>
        <taxon>Halapricum</taxon>
    </lineage>
</organism>
<dbReference type="AlphaFoldDB" id="A0A897NSU1"/>
<reference evidence="7 8" key="1">
    <citation type="submission" date="2020-11" db="EMBL/GenBank/DDBJ databases">
        <title>Carbohydrate-dependent, anaerobic sulfur respiration: A novel catabolism in halophilic archaea.</title>
        <authorList>
            <person name="Sorokin D.Y."/>
            <person name="Messina E."/>
            <person name="Smedile F."/>
            <person name="La Cono V."/>
            <person name="Hallsworth J.E."/>
            <person name="Yakimov M.M."/>
        </authorList>
    </citation>
    <scope>NUCLEOTIDE SEQUENCE [LARGE SCALE GENOMIC DNA]</scope>
    <source>
        <strain evidence="7 8">HSR-Est</strain>
    </source>
</reference>
<protein>
    <submittedName>
        <fullName evidence="7">CBS domain</fullName>
    </submittedName>
</protein>
<evidence type="ECO:0000313" key="7">
    <source>
        <dbReference type="EMBL" id="QSG15301.1"/>
    </source>
</evidence>
<dbReference type="PROSITE" id="PS51901">
    <property type="entry name" value="ACP_MB"/>
    <property type="match status" value="1"/>
</dbReference>
<dbReference type="GO" id="GO:0046872">
    <property type="term" value="F:metal ion binding"/>
    <property type="evidence" value="ECO:0007669"/>
    <property type="project" value="UniProtKB-KW"/>
</dbReference>
<evidence type="ECO:0000256" key="1">
    <source>
        <dbReference type="ARBA" id="ARBA00023122"/>
    </source>
</evidence>
<feature type="binding site" evidence="3">
    <location>
        <position position="162"/>
    </location>
    <ligand>
        <name>Zn(2+)</name>
        <dbReference type="ChEBI" id="CHEBI:29105"/>
    </ligand>
</feature>
<dbReference type="GeneID" id="68858415"/>
<dbReference type="InterPro" id="IPR046342">
    <property type="entry name" value="CBS_dom_sf"/>
</dbReference>
<feature type="domain" description="ACP-type MB" evidence="6">
    <location>
        <begin position="157"/>
        <end position="189"/>
    </location>
</feature>
<sequence length="189" mass="19570">MNGDVTVQEAMTRDFVGVSGSDTIRDTAKLLIAEDAPGAVVLRGQDPVGVVTASDALSWLVDDGRADASVTECMSEQVPSVMADQGIEAAVDALFAQSATLLVVTDDSGEPLGVLTQRDVIAATTFTPGDTATDQEVEPARIESEPEGAANADGGYSDQGICERCGALTSDLVSFNGQLLCPDCRDVRS</sequence>
<dbReference type="Gene3D" id="3.10.580.10">
    <property type="entry name" value="CBS-domain"/>
    <property type="match status" value="1"/>
</dbReference>
<evidence type="ECO:0000313" key="8">
    <source>
        <dbReference type="Proteomes" id="UP000663292"/>
    </source>
</evidence>
<accession>A0A897NSU1</accession>
<feature type="region of interest" description="Disordered" evidence="4">
    <location>
        <begin position="129"/>
        <end position="155"/>
    </location>
</feature>
<evidence type="ECO:0000259" key="6">
    <source>
        <dbReference type="PROSITE" id="PS51901"/>
    </source>
</evidence>
<dbReference type="InterPro" id="IPR000644">
    <property type="entry name" value="CBS_dom"/>
</dbReference>
<keyword evidence="1 2" id="KW-0129">CBS domain</keyword>
<name>A0A897NSU1_9EURY</name>
<keyword evidence="3" id="KW-0479">Metal-binding</keyword>
<dbReference type="PROSITE" id="PS51371">
    <property type="entry name" value="CBS"/>
    <property type="match status" value="2"/>
</dbReference>
<feature type="binding site" evidence="3">
    <location>
        <position position="162"/>
    </location>
    <ligand>
        <name>Fe cation</name>
        <dbReference type="ChEBI" id="CHEBI:24875"/>
    </ligand>
</feature>
<dbReference type="InterPro" id="IPR044065">
    <property type="entry name" value="ACP_MB"/>
</dbReference>
<dbReference type="SUPFAM" id="SSF54631">
    <property type="entry name" value="CBS-domain pair"/>
    <property type="match status" value="1"/>
</dbReference>
<keyword evidence="8" id="KW-1185">Reference proteome</keyword>
<keyword evidence="3" id="KW-0408">Iron</keyword>
<feature type="binding site" evidence="3">
    <location>
        <position position="181"/>
    </location>
    <ligand>
        <name>Fe cation</name>
        <dbReference type="ChEBI" id="CHEBI:24875"/>
    </ligand>
</feature>
<dbReference type="Pfam" id="PF00571">
    <property type="entry name" value="CBS"/>
    <property type="match status" value="2"/>
</dbReference>
<feature type="domain" description="CBS" evidence="5">
    <location>
        <begin position="11"/>
        <end position="68"/>
    </location>
</feature>
<feature type="binding site" evidence="3">
    <location>
        <position position="165"/>
    </location>
    <ligand>
        <name>Zn(2+)</name>
        <dbReference type="ChEBI" id="CHEBI:29105"/>
    </ligand>
</feature>
<dbReference type="RefSeq" id="WP_229120579.1">
    <property type="nucleotide sequence ID" value="NZ_CP064791.1"/>
</dbReference>
<evidence type="ECO:0000256" key="3">
    <source>
        <dbReference type="PROSITE-ProRule" id="PRU01249"/>
    </source>
</evidence>
<dbReference type="PANTHER" id="PTHR43080">
    <property type="entry name" value="CBS DOMAIN-CONTAINING PROTEIN CBSX3, MITOCHONDRIAL"/>
    <property type="match status" value="1"/>
</dbReference>
<dbReference type="PANTHER" id="PTHR43080:SF2">
    <property type="entry name" value="CBS DOMAIN-CONTAINING PROTEIN"/>
    <property type="match status" value="1"/>
</dbReference>
<evidence type="ECO:0000256" key="4">
    <source>
        <dbReference type="SAM" id="MobiDB-lite"/>
    </source>
</evidence>